<keyword evidence="3" id="KW-0285">Flavoprotein</keyword>
<comment type="pathway">
    <text evidence="3">Cofactor biosynthesis; coenzyme A biosynthesis; CoA from (R)-pantothenate: step 3/5.</text>
</comment>
<dbReference type="RefSeq" id="WP_208496085.1">
    <property type="nucleotide sequence ID" value="NZ_JAGFNP010000004.1"/>
</dbReference>
<dbReference type="InterPro" id="IPR007085">
    <property type="entry name" value="DNA/pantothenate-metab_flavo_C"/>
</dbReference>
<organism evidence="6 7">
    <name type="scientific">Glycomyces niveus</name>
    <dbReference type="NCBI Taxonomy" id="2820287"/>
    <lineage>
        <taxon>Bacteria</taxon>
        <taxon>Bacillati</taxon>
        <taxon>Actinomycetota</taxon>
        <taxon>Actinomycetes</taxon>
        <taxon>Glycomycetales</taxon>
        <taxon>Glycomycetaceae</taxon>
        <taxon>Glycomyces</taxon>
    </lineage>
</organism>
<dbReference type="Pfam" id="PF04127">
    <property type="entry name" value="DFP"/>
    <property type="match status" value="1"/>
</dbReference>
<comment type="cofactor">
    <cofactor evidence="3">
        <name>FMN</name>
        <dbReference type="ChEBI" id="CHEBI:58210"/>
    </cofactor>
    <text evidence="3">Binds 1 FMN per subunit.</text>
</comment>
<keyword evidence="3" id="KW-0479">Metal-binding</keyword>
<keyword evidence="3" id="KW-0436">Ligase</keyword>
<comment type="catalytic activity">
    <reaction evidence="3">
        <text>(R)-4'-phosphopantothenate + L-cysteine + CTP = N-[(R)-4-phosphopantothenoyl]-L-cysteine + CMP + diphosphate + H(+)</text>
        <dbReference type="Rhea" id="RHEA:19397"/>
        <dbReference type="ChEBI" id="CHEBI:10986"/>
        <dbReference type="ChEBI" id="CHEBI:15378"/>
        <dbReference type="ChEBI" id="CHEBI:33019"/>
        <dbReference type="ChEBI" id="CHEBI:35235"/>
        <dbReference type="ChEBI" id="CHEBI:37563"/>
        <dbReference type="ChEBI" id="CHEBI:59458"/>
        <dbReference type="ChEBI" id="CHEBI:60377"/>
        <dbReference type="EC" id="6.3.2.5"/>
    </reaction>
</comment>
<dbReference type="PANTHER" id="PTHR14359:SF6">
    <property type="entry name" value="PHOSPHOPANTOTHENOYLCYSTEINE DECARBOXYLASE"/>
    <property type="match status" value="1"/>
</dbReference>
<evidence type="ECO:0000259" key="5">
    <source>
        <dbReference type="Pfam" id="PF04127"/>
    </source>
</evidence>
<protein>
    <recommendedName>
        <fullName evidence="3">Coenzyme A biosynthesis bifunctional protein CoaBC</fullName>
    </recommendedName>
    <alternativeName>
        <fullName evidence="3">DNA/pantothenate metabolism flavoprotein</fullName>
    </alternativeName>
    <alternativeName>
        <fullName evidence="3">Phosphopantothenoylcysteine synthetase/decarboxylase</fullName>
        <shortName evidence="3">PPCS-PPCDC</shortName>
    </alternativeName>
    <domain>
        <recommendedName>
            <fullName evidence="3">Phosphopantothenoylcysteine decarboxylase</fullName>
            <shortName evidence="3">PPC decarboxylase</shortName>
            <shortName evidence="3">PPC-DC</shortName>
            <ecNumber evidence="3">4.1.1.36</ecNumber>
        </recommendedName>
        <alternativeName>
            <fullName evidence="3">CoaC</fullName>
        </alternativeName>
    </domain>
    <domain>
        <recommendedName>
            <fullName evidence="3">Phosphopantothenate--cysteine ligase</fullName>
            <ecNumber evidence="3">6.3.2.5</ecNumber>
        </recommendedName>
        <alternativeName>
            <fullName evidence="3">CoaB</fullName>
        </alternativeName>
        <alternativeName>
            <fullName evidence="3">Phosphopantothenoylcysteine synthetase</fullName>
            <shortName evidence="3">PPC synthetase</shortName>
            <shortName evidence="3">PPC-S</shortName>
        </alternativeName>
    </domain>
</protein>
<dbReference type="EC" id="6.3.2.5" evidence="3"/>
<evidence type="ECO:0000259" key="4">
    <source>
        <dbReference type="Pfam" id="PF02441"/>
    </source>
</evidence>
<feature type="domain" description="Flavoprotein" evidence="4">
    <location>
        <begin position="1"/>
        <end position="166"/>
    </location>
</feature>
<dbReference type="HAMAP" id="MF_02225">
    <property type="entry name" value="CoaBC"/>
    <property type="match status" value="1"/>
</dbReference>
<dbReference type="InterPro" id="IPR036551">
    <property type="entry name" value="Flavin_trans-like"/>
</dbReference>
<gene>
    <name evidence="3" type="primary">coaBC</name>
    <name evidence="6" type="ORF">J5V16_10190</name>
</gene>
<comment type="cofactor">
    <cofactor evidence="3">
        <name>Mg(2+)</name>
        <dbReference type="ChEBI" id="CHEBI:18420"/>
    </cofactor>
</comment>
<keyword evidence="1 3" id="KW-0210">Decarboxylase</keyword>
<evidence type="ECO:0000256" key="2">
    <source>
        <dbReference type="ARBA" id="ARBA00023239"/>
    </source>
</evidence>
<feature type="domain" description="DNA/pantothenate metabolism flavoprotein C-terminal" evidence="5">
    <location>
        <begin position="204"/>
        <end position="411"/>
    </location>
</feature>
<reference evidence="6 7" key="1">
    <citation type="submission" date="2021-03" db="EMBL/GenBank/DDBJ databases">
        <title>Glycomyces sp. nov., a novel actinomycete isolated from soil.</title>
        <authorList>
            <person name="Yang X."/>
            <person name="Xu X."/>
        </authorList>
    </citation>
    <scope>NUCLEOTIDE SEQUENCE [LARGE SCALE GENOMIC DNA]</scope>
    <source>
        <strain evidence="6 7">NEAU-S30</strain>
    </source>
</reference>
<comment type="catalytic activity">
    <reaction evidence="3">
        <text>N-[(R)-4-phosphopantothenoyl]-L-cysteine + H(+) = (R)-4'-phosphopantetheine + CO2</text>
        <dbReference type="Rhea" id="RHEA:16793"/>
        <dbReference type="ChEBI" id="CHEBI:15378"/>
        <dbReference type="ChEBI" id="CHEBI:16526"/>
        <dbReference type="ChEBI" id="CHEBI:59458"/>
        <dbReference type="ChEBI" id="CHEBI:61723"/>
        <dbReference type="EC" id="4.1.1.36"/>
    </reaction>
</comment>
<feature type="binding site" evidence="3">
    <location>
        <position position="355"/>
    </location>
    <ligand>
        <name>CTP</name>
        <dbReference type="ChEBI" id="CHEBI:37563"/>
    </ligand>
</feature>
<dbReference type="Proteomes" id="UP000681341">
    <property type="component" value="Unassembled WGS sequence"/>
</dbReference>
<evidence type="ECO:0000256" key="3">
    <source>
        <dbReference type="HAMAP-Rule" id="MF_02225"/>
    </source>
</evidence>
<comment type="caution">
    <text evidence="3">Lacks conserved residue(s) required for the propagation of feature annotation.</text>
</comment>
<keyword evidence="3" id="KW-0460">Magnesium</keyword>
<dbReference type="SUPFAM" id="SSF52507">
    <property type="entry name" value="Homo-oligomeric flavin-containing Cys decarboxylases, HFCD"/>
    <property type="match status" value="1"/>
</dbReference>
<comment type="similarity">
    <text evidence="3">In the N-terminal section; belongs to the HFCD (homo-oligomeric flavin containing Cys decarboxylase) superfamily.</text>
</comment>
<dbReference type="Pfam" id="PF02441">
    <property type="entry name" value="Flavoprotein"/>
    <property type="match status" value="1"/>
</dbReference>
<comment type="pathway">
    <text evidence="3">Cofactor biosynthesis; coenzyme A biosynthesis; CoA from (R)-pantothenate: step 2/5.</text>
</comment>
<feature type="region of interest" description="Phosphopantothenate--cysteine ligase" evidence="3">
    <location>
        <begin position="209"/>
        <end position="420"/>
    </location>
</feature>
<dbReference type="PANTHER" id="PTHR14359">
    <property type="entry name" value="HOMO-OLIGOMERIC FLAVIN CONTAINING CYS DECARBOXYLASE FAMILY"/>
    <property type="match status" value="1"/>
</dbReference>
<accession>A0ABS3U343</accession>
<keyword evidence="3" id="KW-0288">FMN</keyword>
<feature type="region of interest" description="Phosphopantothenoylcysteine decarboxylase" evidence="3">
    <location>
        <begin position="1"/>
        <end position="208"/>
    </location>
</feature>
<comment type="caution">
    <text evidence="6">The sequence shown here is derived from an EMBL/GenBank/DDBJ whole genome shotgun (WGS) entry which is preliminary data.</text>
</comment>
<sequence>MNIVLGVSGGIAAYKACILLRLLKESGHDVHVVPTEAALKFVGEATWEALSGHPVASGVFSDVSEVKHVRLGRQADLVVVAPATADLLARAAHGRADDLLTSTLLTAACPVVFAPAMHTEMWEHAATRANVAALRERGAHVVEPDSGRLTGADTGPGRLPEPESLFALIKGFLPHPSPHPPAPLRDASPRTGVNALPFTRKRDLVGRKVLVTAGGTREPIDPVRFIGNHSSGRQGIALAAAAAARGAEVHLIAAHIDAPLPAGISVERVSTTADLYEATVKAAAEADAAVLAAAPADFTPKESSDRKIKRKGDLDLALTSTPDIAAAVGREKRPDQVLVVFAAETHDGREHAMRKREAKGADLVVLNDVSGGAVFGASENSVTVFDERGEVDVREHASKEAVADAIWDAVSSRLPLSGRD</sequence>
<keyword evidence="2 3" id="KW-0456">Lyase</keyword>
<dbReference type="EMBL" id="JAGFNP010000004">
    <property type="protein sequence ID" value="MBO3733192.1"/>
    <property type="molecule type" value="Genomic_DNA"/>
</dbReference>
<comment type="function">
    <text evidence="3">Catalyzes two sequential steps in the biosynthesis of coenzyme A. In the first step cysteine is conjugated to 4'-phosphopantothenate to form 4-phosphopantothenoylcysteine. In the second step the latter compound is decarboxylated to form 4'-phosphopantotheine.</text>
</comment>
<feature type="binding site" evidence="3">
    <location>
        <position position="297"/>
    </location>
    <ligand>
        <name>CTP</name>
        <dbReference type="ChEBI" id="CHEBI:37563"/>
    </ligand>
</feature>
<proteinExistence type="inferred from homology"/>
<dbReference type="EC" id="4.1.1.36" evidence="3"/>
<dbReference type="Gene3D" id="3.40.50.10300">
    <property type="entry name" value="CoaB-like"/>
    <property type="match status" value="1"/>
</dbReference>
<dbReference type="Gene3D" id="3.40.50.1950">
    <property type="entry name" value="Flavin prenyltransferase-like"/>
    <property type="match status" value="1"/>
</dbReference>
<name>A0ABS3U343_9ACTN</name>
<dbReference type="InterPro" id="IPR003382">
    <property type="entry name" value="Flavoprotein"/>
</dbReference>
<feature type="binding site" evidence="3">
    <location>
        <position position="359"/>
    </location>
    <ligand>
        <name>CTP</name>
        <dbReference type="ChEBI" id="CHEBI:37563"/>
    </ligand>
</feature>
<evidence type="ECO:0000256" key="1">
    <source>
        <dbReference type="ARBA" id="ARBA00022793"/>
    </source>
</evidence>
<dbReference type="SUPFAM" id="SSF102645">
    <property type="entry name" value="CoaB-like"/>
    <property type="match status" value="1"/>
</dbReference>
<evidence type="ECO:0000313" key="6">
    <source>
        <dbReference type="EMBL" id="MBO3733192.1"/>
    </source>
</evidence>
<evidence type="ECO:0000313" key="7">
    <source>
        <dbReference type="Proteomes" id="UP000681341"/>
    </source>
</evidence>
<comment type="similarity">
    <text evidence="3">In the C-terminal section; belongs to the PPC synthetase family.</text>
</comment>
<dbReference type="InterPro" id="IPR035929">
    <property type="entry name" value="CoaB-like_sf"/>
</dbReference>
<feature type="binding site" evidence="3">
    <location>
        <position position="307"/>
    </location>
    <ligand>
        <name>CTP</name>
        <dbReference type="ChEBI" id="CHEBI:37563"/>
    </ligand>
</feature>
<keyword evidence="3" id="KW-0511">Multifunctional enzyme</keyword>
<dbReference type="InterPro" id="IPR005252">
    <property type="entry name" value="CoaBC"/>
</dbReference>
<keyword evidence="7" id="KW-1185">Reference proteome</keyword>
<feature type="binding site" evidence="3">
    <location>
        <position position="341"/>
    </location>
    <ligand>
        <name>CTP</name>
        <dbReference type="ChEBI" id="CHEBI:37563"/>
    </ligand>
</feature>